<dbReference type="Gene3D" id="3.40.630.40">
    <property type="entry name" value="Zn-dependent exopeptidases"/>
    <property type="match status" value="1"/>
</dbReference>
<dbReference type="EMBL" id="FZOQ01000002">
    <property type="protein sequence ID" value="SNS11462.1"/>
    <property type="molecule type" value="Genomic_DNA"/>
</dbReference>
<organism evidence="1 2">
    <name type="scientific">Pontibacter ummariensis</name>
    <dbReference type="NCBI Taxonomy" id="1610492"/>
    <lineage>
        <taxon>Bacteria</taxon>
        <taxon>Pseudomonadati</taxon>
        <taxon>Bacteroidota</taxon>
        <taxon>Cytophagia</taxon>
        <taxon>Cytophagales</taxon>
        <taxon>Hymenobacteraceae</taxon>
        <taxon>Pontibacter</taxon>
    </lineage>
</organism>
<dbReference type="RefSeq" id="WP_089317653.1">
    <property type="nucleotide sequence ID" value="NZ_FZOQ01000002.1"/>
</dbReference>
<reference evidence="2" key="1">
    <citation type="submission" date="2017-06" db="EMBL/GenBank/DDBJ databases">
        <authorList>
            <person name="Varghese N."/>
            <person name="Submissions S."/>
        </authorList>
    </citation>
    <scope>NUCLEOTIDE SEQUENCE [LARGE SCALE GENOMIC DNA]</scope>
    <source>
        <strain evidence="2">NKM1</strain>
    </source>
</reference>
<keyword evidence="1" id="KW-0378">Hydrolase</keyword>
<evidence type="ECO:0000313" key="2">
    <source>
        <dbReference type="Proteomes" id="UP000198432"/>
    </source>
</evidence>
<gene>
    <name evidence="1" type="ORF">SAMN06296052_102173</name>
</gene>
<protein>
    <submittedName>
        <fullName evidence="1">Predicted N-formylglutamate amidohydrolase</fullName>
    </submittedName>
</protein>
<accession>A0A239BV04</accession>
<dbReference type="GO" id="GO:0016787">
    <property type="term" value="F:hydrolase activity"/>
    <property type="evidence" value="ECO:0007669"/>
    <property type="project" value="UniProtKB-KW"/>
</dbReference>
<dbReference type="Pfam" id="PF05013">
    <property type="entry name" value="FGase"/>
    <property type="match status" value="1"/>
</dbReference>
<dbReference type="AlphaFoldDB" id="A0A239BV04"/>
<dbReference type="Proteomes" id="UP000198432">
    <property type="component" value="Unassembled WGS sequence"/>
</dbReference>
<dbReference type="OrthoDB" id="9815326at2"/>
<sequence length="237" mass="27357">MLRVIITCEHGGNQVPDAYAGLFQDRQDLLGSHRGYDIGALELFQDLKTLGNKSFYAETTRLLVELNRSPHHRHLFSAVTRELPQNEQKHIVQTYYFPYRDQVEHLIHDFVMAGRQVLHLSVHTFTPVLEGAERQTDIGLLYDPKRTLEQSFCRAWKKQLQQEEASLQVRFNYPYLGIADGFPTYLRRKFTEGQYAGVELEVNQKYPLGDRGAWARVRGAIRESLSKTLASFKSGEQ</sequence>
<name>A0A239BV04_9BACT</name>
<keyword evidence="2" id="KW-1185">Reference proteome</keyword>
<dbReference type="SUPFAM" id="SSF53187">
    <property type="entry name" value="Zn-dependent exopeptidases"/>
    <property type="match status" value="1"/>
</dbReference>
<evidence type="ECO:0000313" key="1">
    <source>
        <dbReference type="EMBL" id="SNS11462.1"/>
    </source>
</evidence>
<proteinExistence type="predicted"/>
<dbReference type="InterPro" id="IPR007709">
    <property type="entry name" value="N-FG_amidohydro"/>
</dbReference>